<feature type="transmembrane region" description="Helical" evidence="4">
    <location>
        <begin position="58"/>
        <end position="79"/>
    </location>
</feature>
<dbReference type="Gene3D" id="3.40.50.1820">
    <property type="entry name" value="alpha/beta hydrolase"/>
    <property type="match status" value="1"/>
</dbReference>
<feature type="domain" description="AB hydrolase-1" evidence="5">
    <location>
        <begin position="162"/>
        <end position="361"/>
    </location>
</feature>
<evidence type="ECO:0000313" key="8">
    <source>
        <dbReference type="Proteomes" id="UP000054845"/>
    </source>
</evidence>
<evidence type="ECO:0000256" key="4">
    <source>
        <dbReference type="SAM" id="Phobius"/>
    </source>
</evidence>
<dbReference type="STRING" id="401625.A0A0P1BM39"/>
<evidence type="ECO:0000313" key="7">
    <source>
        <dbReference type="EMBL" id="CEH16878.1"/>
    </source>
</evidence>
<keyword evidence="4" id="KW-1133">Transmembrane helix</keyword>
<evidence type="ECO:0000256" key="3">
    <source>
        <dbReference type="SAM" id="MobiDB-lite"/>
    </source>
</evidence>
<dbReference type="SUPFAM" id="SSF53474">
    <property type="entry name" value="alpha/beta-Hydrolases"/>
    <property type="match status" value="1"/>
</dbReference>
<feature type="compositionally biased region" description="Basic residues" evidence="3">
    <location>
        <begin position="502"/>
        <end position="520"/>
    </location>
</feature>
<dbReference type="InterPro" id="IPR013595">
    <property type="entry name" value="Pept_S33_TAP-like_C"/>
</dbReference>
<feature type="compositionally biased region" description="Basic and acidic residues" evidence="3">
    <location>
        <begin position="252"/>
        <end position="265"/>
    </location>
</feature>
<dbReference type="Pfam" id="PF00561">
    <property type="entry name" value="Abhydrolase_1"/>
    <property type="match status" value="1"/>
</dbReference>
<reference evidence="7 8" key="1">
    <citation type="submission" date="2014-09" db="EMBL/GenBank/DDBJ databases">
        <authorList>
            <person name="Magalhaes I.L.F."/>
            <person name="Oliveira U."/>
            <person name="Santos F.R."/>
            <person name="Vidigal T.H.D.A."/>
            <person name="Brescovit A.D."/>
            <person name="Santos A.J."/>
        </authorList>
    </citation>
    <scope>NUCLEOTIDE SEQUENCE [LARGE SCALE GENOMIC DNA]</scope>
</reference>
<organism evidence="7 8">
    <name type="scientific">Ceraceosorus bombacis</name>
    <dbReference type="NCBI Taxonomy" id="401625"/>
    <lineage>
        <taxon>Eukaryota</taxon>
        <taxon>Fungi</taxon>
        <taxon>Dikarya</taxon>
        <taxon>Basidiomycota</taxon>
        <taxon>Ustilaginomycotina</taxon>
        <taxon>Exobasidiomycetes</taxon>
        <taxon>Ceraceosorales</taxon>
        <taxon>Ceraceosoraceae</taxon>
        <taxon>Ceraceosorus</taxon>
    </lineage>
</organism>
<dbReference type="InterPro" id="IPR000073">
    <property type="entry name" value="AB_hydrolase_1"/>
</dbReference>
<sequence length="761" mass="84497">MFVRKETRTREKEAAEWEPLLGFASGQREGHQAAPAVAAAAASTSQAPWSQLSFARRVIALCTVLILSLVVALSLFLLINGLTSDPASPSAPAPAQHAGRFDRTARPTLHWASCPGDRGKDEHWKCGHIDVPLDHLNQQDVRVVRLATVKYSPNPHRKSERTVVVNPGGPGGSGTSYAFRAAVTISANYTPSYDVLGFDPRGVNLSTPVGSCYNHSAMRDRSFYLKNVFYESAVGSRHAEHVHPHPHPHPLPPDHHAPPPTHREEEDSVAVGQAARALRLASAADSAEWSACRHKLKDLPRFFTTAATARDVDLIRQALGEDALTAYMVSYGTGLGQTYSQLFPHRVGRMILDGLEFVIDHRERVGFGWTSLDNVTDAWRDGFIGECVRPGAHCALSLKPSAIQAQQQHHLSLDSRETRKSLEIRLEALLDHIFRNPIGGLDSHADPQVLRYDDLIGIIYASLYNAQTWPDTAKLLLQLENGNATLALDALRGSWSYDPRKRSVPRGHRIRRHGHAHGHGRAPDYERGQGSFYHAISDQWSAAESDSNWSDRLASFLEPKSAMRKSGSIQSNLDPLWSSHPLEPEAGSTELGIFIICGDAYDAPAQDDAWYVSLWKNMTAKSFISGDDRFFSSLPCKTYPYKPTDVYRGDFDHPLKTPLLLIGETYDPATPLRNGERLARALGRGNARLIRHHGYGHSSRDRSICTENFKKAYLSHGEVPGDFFTDCLADSKPYSQPMERESNVFLTEVWREVMRESERGI</sequence>
<proteinExistence type="inferred from homology"/>
<name>A0A0P1BM39_9BASI</name>
<accession>A0A0P1BM39</accession>
<dbReference type="Pfam" id="PF08386">
    <property type="entry name" value="Abhydrolase_4"/>
    <property type="match status" value="1"/>
</dbReference>
<dbReference type="AlphaFoldDB" id="A0A0P1BM39"/>
<dbReference type="OrthoDB" id="425534at2759"/>
<evidence type="ECO:0000259" key="5">
    <source>
        <dbReference type="Pfam" id="PF00561"/>
    </source>
</evidence>
<dbReference type="InterPro" id="IPR029058">
    <property type="entry name" value="AB_hydrolase_fold"/>
</dbReference>
<dbReference type="InterPro" id="IPR051601">
    <property type="entry name" value="Serine_prot/Carboxylest_S33"/>
</dbReference>
<evidence type="ECO:0000256" key="2">
    <source>
        <dbReference type="ARBA" id="ARBA00022801"/>
    </source>
</evidence>
<keyword evidence="8" id="KW-1185">Reference proteome</keyword>
<comment type="similarity">
    <text evidence="1">Belongs to the peptidase S33 family.</text>
</comment>
<evidence type="ECO:0000259" key="6">
    <source>
        <dbReference type="Pfam" id="PF08386"/>
    </source>
</evidence>
<dbReference type="PANTHER" id="PTHR43248:SF25">
    <property type="entry name" value="AB HYDROLASE-1 DOMAIN-CONTAINING PROTEIN-RELATED"/>
    <property type="match status" value="1"/>
</dbReference>
<keyword evidence="4" id="KW-0812">Transmembrane</keyword>
<keyword evidence="2" id="KW-0378">Hydrolase</keyword>
<dbReference type="PANTHER" id="PTHR43248">
    <property type="entry name" value="2-SUCCINYL-6-HYDROXY-2,4-CYCLOHEXADIENE-1-CARBOXYLATE SYNTHASE"/>
    <property type="match status" value="1"/>
</dbReference>
<keyword evidence="4" id="KW-0472">Membrane</keyword>
<feature type="region of interest" description="Disordered" evidence="3">
    <location>
        <begin position="500"/>
        <end position="524"/>
    </location>
</feature>
<dbReference type="GO" id="GO:0016787">
    <property type="term" value="F:hydrolase activity"/>
    <property type="evidence" value="ECO:0007669"/>
    <property type="project" value="UniProtKB-KW"/>
</dbReference>
<evidence type="ECO:0000256" key="1">
    <source>
        <dbReference type="ARBA" id="ARBA00010088"/>
    </source>
</evidence>
<feature type="domain" description="Peptidase S33 tripeptidyl aminopeptidase-like C-terminal" evidence="6">
    <location>
        <begin position="632"/>
        <end position="721"/>
    </location>
</feature>
<protein>
    <submittedName>
        <fullName evidence="7">Uncharacterized protein</fullName>
    </submittedName>
</protein>
<dbReference type="EMBL" id="CCYA01000253">
    <property type="protein sequence ID" value="CEH16878.1"/>
    <property type="molecule type" value="Genomic_DNA"/>
</dbReference>
<dbReference type="Proteomes" id="UP000054845">
    <property type="component" value="Unassembled WGS sequence"/>
</dbReference>
<feature type="region of interest" description="Disordered" evidence="3">
    <location>
        <begin position="236"/>
        <end position="271"/>
    </location>
</feature>